<protein>
    <submittedName>
        <fullName evidence="3">Uncharacterized protein</fullName>
    </submittedName>
</protein>
<keyword evidence="1" id="KW-0472">Membrane</keyword>
<dbReference type="EMBL" id="RCSS01000937">
    <property type="protein sequence ID" value="RVD90487.1"/>
    <property type="molecule type" value="Genomic_DNA"/>
</dbReference>
<keyword evidence="4" id="KW-1185">Reference proteome</keyword>
<organism evidence="3 4">
    <name type="scientific">Tubulinosema ratisbonensis</name>
    <dbReference type="NCBI Taxonomy" id="291195"/>
    <lineage>
        <taxon>Eukaryota</taxon>
        <taxon>Fungi</taxon>
        <taxon>Fungi incertae sedis</taxon>
        <taxon>Microsporidia</taxon>
        <taxon>Tubulinosematoidea</taxon>
        <taxon>Tubulinosematidae</taxon>
        <taxon>Tubulinosema</taxon>
    </lineage>
</organism>
<dbReference type="VEuPathDB" id="MicrosporidiaDB:TUBRATIS_30800"/>
<keyword evidence="1" id="KW-0812">Transmembrane</keyword>
<dbReference type="Proteomes" id="UP000282876">
    <property type="component" value="Unassembled WGS sequence"/>
</dbReference>
<accession>A0A437AH67</accession>
<keyword evidence="2" id="KW-0732">Signal</keyword>
<sequence>MLLIFTLFLVCKFREEEYLEKEYLEEEYLEEKHFEKEYLEESIECKSAFITAEAKYYEKTKKLLRLFKLEKENWKVFLLVFYKKPIPNEKYNLFLKYGLNVHCKIQSGLKNLLLYFKKNNPNDKHYKKYKTNIQLYLDNFRLTNVSKIWYYFVLILMFLGGFLSSILILFFIKK</sequence>
<comment type="caution">
    <text evidence="3">The sequence shown here is derived from an EMBL/GenBank/DDBJ whole genome shotgun (WGS) entry which is preliminary data.</text>
</comment>
<evidence type="ECO:0000313" key="4">
    <source>
        <dbReference type="Proteomes" id="UP000282876"/>
    </source>
</evidence>
<proteinExistence type="predicted"/>
<feature type="transmembrane region" description="Helical" evidence="1">
    <location>
        <begin position="148"/>
        <end position="172"/>
    </location>
</feature>
<gene>
    <name evidence="3" type="ORF">TUBRATIS_30800</name>
</gene>
<keyword evidence="1" id="KW-1133">Transmembrane helix</keyword>
<feature type="signal peptide" evidence="2">
    <location>
        <begin position="1"/>
        <end position="16"/>
    </location>
</feature>
<reference evidence="3 4" key="1">
    <citation type="submission" date="2018-10" db="EMBL/GenBank/DDBJ databases">
        <title>Draft genome sequence of the microsporidian Tubulinosema ratisbonensis.</title>
        <authorList>
            <person name="Polonais V."/>
            <person name="Peyretaillade E."/>
            <person name="Niehus S."/>
            <person name="Wawrzyniak I."/>
            <person name="Franchet A."/>
            <person name="Gaspin C."/>
            <person name="Reichstadt M."/>
            <person name="Belser C."/>
            <person name="Labadie K."/>
            <person name="Delbac F."/>
            <person name="Ferrandon D."/>
        </authorList>
    </citation>
    <scope>NUCLEOTIDE SEQUENCE [LARGE SCALE GENOMIC DNA]</scope>
    <source>
        <strain evidence="3 4">Franzen</strain>
    </source>
</reference>
<feature type="chain" id="PRO_5019457547" evidence="2">
    <location>
        <begin position="17"/>
        <end position="174"/>
    </location>
</feature>
<evidence type="ECO:0000313" key="3">
    <source>
        <dbReference type="EMBL" id="RVD90487.1"/>
    </source>
</evidence>
<evidence type="ECO:0000256" key="2">
    <source>
        <dbReference type="SAM" id="SignalP"/>
    </source>
</evidence>
<name>A0A437AH67_9MICR</name>
<evidence type="ECO:0000256" key="1">
    <source>
        <dbReference type="SAM" id="Phobius"/>
    </source>
</evidence>
<dbReference type="AlphaFoldDB" id="A0A437AH67"/>